<dbReference type="AlphaFoldDB" id="A0A561CPT6"/>
<organism evidence="1 2">
    <name type="scientific">Neobacillus bataviensis</name>
    <dbReference type="NCBI Taxonomy" id="220685"/>
    <lineage>
        <taxon>Bacteria</taxon>
        <taxon>Bacillati</taxon>
        <taxon>Bacillota</taxon>
        <taxon>Bacilli</taxon>
        <taxon>Bacillales</taxon>
        <taxon>Bacillaceae</taxon>
        <taxon>Neobacillus</taxon>
    </lineage>
</organism>
<sequence>MFTNYKGILFNNFLLLLYYCKGNDHQFLMMHWINVFLIKNDKKLSSSEEMNQG</sequence>
<evidence type="ECO:0000313" key="2">
    <source>
        <dbReference type="Proteomes" id="UP000319671"/>
    </source>
</evidence>
<dbReference type="EMBL" id="VIVN01000016">
    <property type="protein sequence ID" value="TWD93216.1"/>
    <property type="molecule type" value="Genomic_DNA"/>
</dbReference>
<name>A0A561CPT6_9BACI</name>
<evidence type="ECO:0000313" key="1">
    <source>
        <dbReference type="EMBL" id="TWD93216.1"/>
    </source>
</evidence>
<dbReference type="Proteomes" id="UP000319671">
    <property type="component" value="Unassembled WGS sequence"/>
</dbReference>
<proteinExistence type="predicted"/>
<reference evidence="1 2" key="1">
    <citation type="submission" date="2019-06" db="EMBL/GenBank/DDBJ databases">
        <title>Sorghum-associated microbial communities from plants grown in Nebraska, USA.</title>
        <authorList>
            <person name="Schachtman D."/>
        </authorList>
    </citation>
    <scope>NUCLEOTIDE SEQUENCE [LARGE SCALE GENOMIC DNA]</scope>
    <source>
        <strain evidence="1 2">2482</strain>
    </source>
</reference>
<keyword evidence="2" id="KW-1185">Reference proteome</keyword>
<protein>
    <submittedName>
        <fullName evidence="1">Uncharacterized protein</fullName>
    </submittedName>
</protein>
<comment type="caution">
    <text evidence="1">The sequence shown here is derived from an EMBL/GenBank/DDBJ whole genome shotgun (WGS) entry which is preliminary data.</text>
</comment>
<gene>
    <name evidence="1" type="ORF">FB550_11630</name>
</gene>
<accession>A0A561CPT6</accession>